<dbReference type="PANTHER" id="PTHR37814">
    <property type="entry name" value="CONSERVED MEMBRANE PROTEIN"/>
    <property type="match status" value="1"/>
</dbReference>
<protein>
    <recommendedName>
        <fullName evidence="6">Membrane protein YkvI</fullName>
    </recommendedName>
</protein>
<name>A0A2K9EA04_9FIRM</name>
<evidence type="ECO:0000313" key="4">
    <source>
        <dbReference type="Proteomes" id="UP000233534"/>
    </source>
</evidence>
<dbReference type="EMBL" id="NEMB01000003">
    <property type="protein sequence ID" value="PQQ66286.1"/>
    <property type="molecule type" value="Genomic_DNA"/>
</dbReference>
<evidence type="ECO:0000256" key="1">
    <source>
        <dbReference type="SAM" id="Phobius"/>
    </source>
</evidence>
<accession>A0A2K9EA04</accession>
<dbReference type="KEGG" id="hsc:HVS_13245"/>
<dbReference type="AlphaFoldDB" id="A0A2K9EA04"/>
<sequence length="360" mass="39918">MFDETKNIFKVASIYIATIVGAGFASGREITEFFTSYYSGGFYGILLTGVLFSFIGYTVLNKVYSERIQNYEEFLFPTVGWGLGWVMEIIVTLFMASVFCIMVSGVASIIADTINIPFYFAILLVTFICMIFFLTGVKGIVSLSTIITPILIIGIITIGIYIILSRDSSVFNISGGFKKMTHNWVVSSLLYTSYNSIISVVVMCSLLPYLKSKKTASIGGILGGGILCIIALVLNYALYIFYPYVMSAEFPVIGIVDMCSRFMGSIYRIVLLLAMFISAITSGYGFIERVRGKTKLSRGILIPVICCLIIPLSAIGFSNLISNIYPVFGYAGMFMVFVILIHGFKLIRKSRLIRKNGRFR</sequence>
<feature type="transmembrane region" description="Helical" evidence="1">
    <location>
        <begin position="81"/>
        <end position="110"/>
    </location>
</feature>
<keyword evidence="1" id="KW-0812">Transmembrane</keyword>
<reference evidence="3 5" key="2">
    <citation type="journal article" date="2018" name="Syst. Appl. Microbiol.">
        <title>Characterization and high-quality draft genome sequence of Herbivorax saccincola A7, an anaerobic, alkaliphilic, thermophilic, cellulolytic, and xylanolytic bacterium.</title>
        <authorList>
            <person name="Aikawa S."/>
            <person name="Baramee S."/>
            <person name="Sermsathanaswadi J."/>
            <person name="Thianheng P."/>
            <person name="Tachaapaikoon C."/>
            <person name="Shikata A."/>
            <person name="Waeonukul R."/>
            <person name="Pason P."/>
            <person name="Ratanakhanokchai K."/>
            <person name="Kosugi A."/>
        </authorList>
    </citation>
    <scope>NUCLEOTIDE SEQUENCE [LARGE SCALE GENOMIC DNA]</scope>
    <source>
        <strain evidence="3 5">A7</strain>
    </source>
</reference>
<feature type="transmembrane region" description="Helical" evidence="1">
    <location>
        <begin position="184"/>
        <end position="209"/>
    </location>
</feature>
<dbReference type="OrthoDB" id="4424890at2"/>
<evidence type="ECO:0008006" key="6">
    <source>
        <dbReference type="Google" id="ProtNLM"/>
    </source>
</evidence>
<dbReference type="Proteomes" id="UP000233534">
    <property type="component" value="Chromosome"/>
</dbReference>
<feature type="transmembrane region" description="Helical" evidence="1">
    <location>
        <begin position="116"/>
        <end position="134"/>
    </location>
</feature>
<dbReference type="PANTHER" id="PTHR37814:SF1">
    <property type="entry name" value="MEMBRANE PROTEIN"/>
    <property type="match status" value="1"/>
</dbReference>
<dbReference type="EMBL" id="CP025197">
    <property type="protein sequence ID" value="AUG58516.1"/>
    <property type="molecule type" value="Genomic_DNA"/>
</dbReference>
<feature type="transmembrane region" description="Helical" evidence="1">
    <location>
        <begin position="146"/>
        <end position="164"/>
    </location>
</feature>
<feature type="transmembrane region" description="Helical" evidence="1">
    <location>
        <begin position="265"/>
        <end position="287"/>
    </location>
</feature>
<gene>
    <name evidence="3" type="ORF">B9R14_05665</name>
    <name evidence="2" type="ORF">HVS_13245</name>
</gene>
<organism evidence="2 4">
    <name type="scientific">Acetivibrio saccincola</name>
    <dbReference type="NCBI Taxonomy" id="1677857"/>
    <lineage>
        <taxon>Bacteria</taxon>
        <taxon>Bacillati</taxon>
        <taxon>Bacillota</taxon>
        <taxon>Clostridia</taxon>
        <taxon>Eubacteriales</taxon>
        <taxon>Oscillospiraceae</taxon>
        <taxon>Acetivibrio</taxon>
    </lineage>
</organism>
<dbReference type="RefSeq" id="WP_101303035.1">
    <property type="nucleotide sequence ID" value="NZ_CP025197.1"/>
</dbReference>
<feature type="transmembrane region" description="Helical" evidence="1">
    <location>
        <begin position="37"/>
        <end position="60"/>
    </location>
</feature>
<evidence type="ECO:0000313" key="5">
    <source>
        <dbReference type="Proteomes" id="UP000239720"/>
    </source>
</evidence>
<reference evidence="2 4" key="1">
    <citation type="submission" date="2017-12" db="EMBL/GenBank/DDBJ databases">
        <title>Complete genome sequence of Herbivorax saccincola GGR1, a novel Cellulosome-producing hydrolytic bacterium in a thermophilic biogas plant, established by Illumina and Nanopore MinION sequencing.</title>
        <authorList>
            <person name="Pechtl A."/>
            <person name="Ruckert C."/>
            <person name="Koeck D.E."/>
            <person name="Maus I."/>
            <person name="Winkler A."/>
            <person name="Kalinowski J."/>
            <person name="Puhler A."/>
            <person name="Schwarz W.W."/>
            <person name="Zverlov V.V."/>
            <person name="Schluter A."/>
            <person name="Liebl W."/>
        </authorList>
    </citation>
    <scope>NUCLEOTIDE SEQUENCE [LARGE SCALE GENOMIC DNA]</scope>
    <source>
        <strain evidence="2">GGR1</strain>
        <strain evidence="4">SR1</strain>
    </source>
</reference>
<keyword evidence="4" id="KW-1185">Reference proteome</keyword>
<feature type="transmembrane region" description="Helical" evidence="1">
    <location>
        <begin position="221"/>
        <end position="245"/>
    </location>
</feature>
<dbReference type="Proteomes" id="UP000239720">
    <property type="component" value="Unassembled WGS sequence"/>
</dbReference>
<feature type="transmembrane region" description="Helical" evidence="1">
    <location>
        <begin position="327"/>
        <end position="347"/>
    </location>
</feature>
<dbReference type="InterPro" id="IPR038728">
    <property type="entry name" value="YkvI-like"/>
</dbReference>
<keyword evidence="1" id="KW-0472">Membrane</keyword>
<evidence type="ECO:0000313" key="2">
    <source>
        <dbReference type="EMBL" id="AUG58516.1"/>
    </source>
</evidence>
<feature type="transmembrane region" description="Helical" evidence="1">
    <location>
        <begin position="299"/>
        <end position="321"/>
    </location>
</feature>
<feature type="transmembrane region" description="Helical" evidence="1">
    <location>
        <begin position="7"/>
        <end position="25"/>
    </location>
</feature>
<proteinExistence type="predicted"/>
<evidence type="ECO:0000313" key="3">
    <source>
        <dbReference type="EMBL" id="PQQ66286.1"/>
    </source>
</evidence>
<keyword evidence="1" id="KW-1133">Transmembrane helix</keyword>